<dbReference type="Pfam" id="PF00561">
    <property type="entry name" value="Abhydrolase_1"/>
    <property type="match status" value="1"/>
</dbReference>
<evidence type="ECO:0000313" key="3">
    <source>
        <dbReference type="Proteomes" id="UP001500279"/>
    </source>
</evidence>
<keyword evidence="2" id="KW-0378">Hydrolase</keyword>
<dbReference type="SUPFAM" id="SSF53474">
    <property type="entry name" value="alpha/beta-Hydrolases"/>
    <property type="match status" value="1"/>
</dbReference>
<dbReference type="InterPro" id="IPR050471">
    <property type="entry name" value="AB_hydrolase"/>
</dbReference>
<sequence length="270" mass="29304">MNAPASPSTWVLLRGLTRGAGHWGDFPARLQQALPGAHLLLPELPGNGVRHREPSPTCVPAMTEALRATLQPVLKDGPVHLLALSLGAMVACDWAARHPQELRGAVLINTSLRPFSPLHHRLRPAVPLALLRWLWRLRSARGRALAGPAWEAELMGLTSALAASQPLRARAVLTHWEALRRANPVSAANTLRQLWAAARYRAPLQPPAVPMLVLNGAADRLVNPACSQRLAQAWQLPLEVHSLAGHDLPLDDAAWVAQQVARWAAGDVLR</sequence>
<organism evidence="2 3">
    <name type="scientific">Ideonella azotifigens</name>
    <dbReference type="NCBI Taxonomy" id="513160"/>
    <lineage>
        <taxon>Bacteria</taxon>
        <taxon>Pseudomonadati</taxon>
        <taxon>Pseudomonadota</taxon>
        <taxon>Betaproteobacteria</taxon>
        <taxon>Burkholderiales</taxon>
        <taxon>Sphaerotilaceae</taxon>
        <taxon>Ideonella</taxon>
    </lineage>
</organism>
<reference evidence="2 3" key="1">
    <citation type="journal article" date="2019" name="Int. J. Syst. Evol. Microbiol.">
        <title>The Global Catalogue of Microorganisms (GCM) 10K type strain sequencing project: providing services to taxonomists for standard genome sequencing and annotation.</title>
        <authorList>
            <consortium name="The Broad Institute Genomics Platform"/>
            <consortium name="The Broad Institute Genome Sequencing Center for Infectious Disease"/>
            <person name="Wu L."/>
            <person name="Ma J."/>
        </authorList>
    </citation>
    <scope>NUCLEOTIDE SEQUENCE [LARGE SCALE GENOMIC DNA]</scope>
    <source>
        <strain evidence="2 3">JCM 15503</strain>
    </source>
</reference>
<protein>
    <submittedName>
        <fullName evidence="2">Alpha/beta hydrolase</fullName>
    </submittedName>
</protein>
<comment type="caution">
    <text evidence="2">The sequence shown here is derived from an EMBL/GenBank/DDBJ whole genome shotgun (WGS) entry which is preliminary data.</text>
</comment>
<name>A0ABN1KLU2_9BURK</name>
<proteinExistence type="predicted"/>
<dbReference type="InterPro" id="IPR000073">
    <property type="entry name" value="AB_hydrolase_1"/>
</dbReference>
<dbReference type="Proteomes" id="UP001500279">
    <property type="component" value="Unassembled WGS sequence"/>
</dbReference>
<dbReference type="GO" id="GO:0016787">
    <property type="term" value="F:hydrolase activity"/>
    <property type="evidence" value="ECO:0007669"/>
    <property type="project" value="UniProtKB-KW"/>
</dbReference>
<dbReference type="EMBL" id="BAAAEW010000052">
    <property type="protein sequence ID" value="GAA0770704.1"/>
    <property type="molecule type" value="Genomic_DNA"/>
</dbReference>
<accession>A0ABN1KLU2</accession>
<evidence type="ECO:0000259" key="1">
    <source>
        <dbReference type="Pfam" id="PF00561"/>
    </source>
</evidence>
<dbReference type="RefSeq" id="WP_231012541.1">
    <property type="nucleotide sequence ID" value="NZ_BAAAEW010000052.1"/>
</dbReference>
<dbReference type="Gene3D" id="3.40.50.1820">
    <property type="entry name" value="alpha/beta hydrolase"/>
    <property type="match status" value="1"/>
</dbReference>
<dbReference type="InterPro" id="IPR029058">
    <property type="entry name" value="AB_hydrolase_fold"/>
</dbReference>
<feature type="domain" description="AB hydrolase-1" evidence="1">
    <location>
        <begin position="19"/>
        <end position="251"/>
    </location>
</feature>
<gene>
    <name evidence="2" type="ORF">GCM10009107_62620</name>
</gene>
<keyword evidence="3" id="KW-1185">Reference proteome</keyword>
<evidence type="ECO:0000313" key="2">
    <source>
        <dbReference type="EMBL" id="GAA0770704.1"/>
    </source>
</evidence>
<dbReference type="PANTHER" id="PTHR43433:SF10">
    <property type="entry name" value="AB HYDROLASE-1 DOMAIN-CONTAINING PROTEIN"/>
    <property type="match status" value="1"/>
</dbReference>
<dbReference type="PANTHER" id="PTHR43433">
    <property type="entry name" value="HYDROLASE, ALPHA/BETA FOLD FAMILY PROTEIN"/>
    <property type="match status" value="1"/>
</dbReference>